<name>A0A6A4HBI4_9AGAR</name>
<accession>A0A6A4HBI4</accession>
<evidence type="ECO:0000259" key="1">
    <source>
        <dbReference type="PROSITE" id="PS50181"/>
    </source>
</evidence>
<dbReference type="Gene3D" id="1.20.1280.50">
    <property type="match status" value="1"/>
</dbReference>
<feature type="domain" description="F-box" evidence="1">
    <location>
        <begin position="16"/>
        <end position="65"/>
    </location>
</feature>
<reference evidence="2" key="1">
    <citation type="journal article" date="2019" name="Environ. Microbiol.">
        <title>Fungal ecological strategies reflected in gene transcription - a case study of two litter decomposers.</title>
        <authorList>
            <person name="Barbi F."/>
            <person name="Kohler A."/>
            <person name="Barry K."/>
            <person name="Baskaran P."/>
            <person name="Daum C."/>
            <person name="Fauchery L."/>
            <person name="Ihrmark K."/>
            <person name="Kuo A."/>
            <person name="LaButti K."/>
            <person name="Lipzen A."/>
            <person name="Morin E."/>
            <person name="Grigoriev I.V."/>
            <person name="Henrissat B."/>
            <person name="Lindahl B."/>
            <person name="Martin F."/>
        </authorList>
    </citation>
    <scope>NUCLEOTIDE SEQUENCE</scope>
    <source>
        <strain evidence="2">JB14</strain>
    </source>
</reference>
<dbReference type="InterPro" id="IPR001810">
    <property type="entry name" value="F-box_dom"/>
</dbReference>
<dbReference type="Pfam" id="PF12937">
    <property type="entry name" value="F-box-like"/>
    <property type="match status" value="1"/>
</dbReference>
<organism evidence="2 3">
    <name type="scientific">Gymnopus androsaceus JB14</name>
    <dbReference type="NCBI Taxonomy" id="1447944"/>
    <lineage>
        <taxon>Eukaryota</taxon>
        <taxon>Fungi</taxon>
        <taxon>Dikarya</taxon>
        <taxon>Basidiomycota</taxon>
        <taxon>Agaricomycotina</taxon>
        <taxon>Agaricomycetes</taxon>
        <taxon>Agaricomycetidae</taxon>
        <taxon>Agaricales</taxon>
        <taxon>Marasmiineae</taxon>
        <taxon>Omphalotaceae</taxon>
        <taxon>Gymnopus</taxon>
    </lineage>
</organism>
<dbReference type="EMBL" id="ML769537">
    <property type="protein sequence ID" value="KAE9395100.1"/>
    <property type="molecule type" value="Genomic_DNA"/>
</dbReference>
<dbReference type="OrthoDB" id="2322499at2759"/>
<evidence type="ECO:0000313" key="2">
    <source>
        <dbReference type="EMBL" id="KAE9395100.1"/>
    </source>
</evidence>
<gene>
    <name evidence="2" type="ORF">BT96DRAFT_826689</name>
</gene>
<proteinExistence type="predicted"/>
<keyword evidence="3" id="KW-1185">Reference proteome</keyword>
<sequence length="99" mass="11436">MLQGSKKIRGKKGLLEKLVKDAPLEIFFEIFMHLEPGDLLQLARTSKDLRNVLMSKSSESIWRTARENIEPGLPRLPDDLSEPEYAHLLFFNTYCHVSH</sequence>
<evidence type="ECO:0000313" key="3">
    <source>
        <dbReference type="Proteomes" id="UP000799118"/>
    </source>
</evidence>
<dbReference type="PROSITE" id="PS50181">
    <property type="entry name" value="FBOX"/>
    <property type="match status" value="1"/>
</dbReference>
<dbReference type="InterPro" id="IPR036047">
    <property type="entry name" value="F-box-like_dom_sf"/>
</dbReference>
<dbReference type="AlphaFoldDB" id="A0A6A4HBI4"/>
<dbReference type="SUPFAM" id="SSF81383">
    <property type="entry name" value="F-box domain"/>
    <property type="match status" value="1"/>
</dbReference>
<dbReference type="Proteomes" id="UP000799118">
    <property type="component" value="Unassembled WGS sequence"/>
</dbReference>
<protein>
    <recommendedName>
        <fullName evidence="1">F-box domain-containing protein</fullName>
    </recommendedName>
</protein>